<dbReference type="PRINTS" id="PR01438">
    <property type="entry name" value="UNVRSLSTRESS"/>
</dbReference>
<organism evidence="3 4">
    <name type="scientific">Rhodococcus antarcticus</name>
    <dbReference type="NCBI Taxonomy" id="2987751"/>
    <lineage>
        <taxon>Bacteria</taxon>
        <taxon>Bacillati</taxon>
        <taxon>Actinomycetota</taxon>
        <taxon>Actinomycetes</taxon>
        <taxon>Mycobacteriales</taxon>
        <taxon>Nocardiaceae</taxon>
        <taxon>Rhodococcus</taxon>
    </lineage>
</organism>
<gene>
    <name evidence="3" type="ORF">RHODO2019_08605</name>
</gene>
<dbReference type="Gene3D" id="3.40.50.620">
    <property type="entry name" value="HUPs"/>
    <property type="match status" value="2"/>
</dbReference>
<reference evidence="3" key="1">
    <citation type="submission" date="2022-10" db="EMBL/GenBank/DDBJ databases">
        <title>Rhodococcus sp.75.</title>
        <authorList>
            <person name="Sun M."/>
        </authorList>
    </citation>
    <scope>NUCLEOTIDE SEQUENCE</scope>
    <source>
        <strain evidence="3">75</strain>
    </source>
</reference>
<keyword evidence="4" id="KW-1185">Reference proteome</keyword>
<evidence type="ECO:0000313" key="4">
    <source>
        <dbReference type="Proteomes" id="UP001164965"/>
    </source>
</evidence>
<comment type="similarity">
    <text evidence="1">Belongs to the universal stress protein A family.</text>
</comment>
<dbReference type="InterPro" id="IPR006016">
    <property type="entry name" value="UspA"/>
</dbReference>
<feature type="domain" description="UspA" evidence="2">
    <location>
        <begin position="156"/>
        <end position="288"/>
    </location>
</feature>
<dbReference type="PANTHER" id="PTHR31964:SF113">
    <property type="entry name" value="USPA DOMAIN-CONTAINING PROTEIN"/>
    <property type="match status" value="1"/>
</dbReference>
<dbReference type="InterPro" id="IPR014729">
    <property type="entry name" value="Rossmann-like_a/b/a_fold"/>
</dbReference>
<name>A0ABY6P444_9NOCA</name>
<dbReference type="SUPFAM" id="SSF52402">
    <property type="entry name" value="Adenine nucleotide alpha hydrolases-like"/>
    <property type="match status" value="2"/>
</dbReference>
<sequence length="291" mass="30328">MTSTEQDRAVVVGVDGAESADLAVHWGAAEAVRREVPLRLVTAFPWRPGESGHLQHGDAYRRELLHERELHLARVAQEVGEVVPDVDVSHRVVVGEPIAVLGAESRRAGTLVIGDRGLGALAGVLVGSSAVALARGAGCPVVVVRGDGAPAADLPVVVGVDGTPTSEDALAFAFDAASSRRVPLVAVHAWWADLHPTLQRQSDLRATLETEGELLAERLAGWSEKYPAVTVSRVLSRRPATEVLLAQGAHAQLVVVGCGGRGALAGLVLGSVSQALLHHCACPVAVVRPRG</sequence>
<dbReference type="Pfam" id="PF00582">
    <property type="entry name" value="Usp"/>
    <property type="match status" value="2"/>
</dbReference>
<dbReference type="InterPro" id="IPR006015">
    <property type="entry name" value="Universal_stress_UspA"/>
</dbReference>
<evidence type="ECO:0000259" key="2">
    <source>
        <dbReference type="Pfam" id="PF00582"/>
    </source>
</evidence>
<protein>
    <submittedName>
        <fullName evidence="3">Universal stress protein</fullName>
    </submittedName>
</protein>
<dbReference type="Proteomes" id="UP001164965">
    <property type="component" value="Chromosome"/>
</dbReference>
<dbReference type="EMBL" id="CP110615">
    <property type="protein sequence ID" value="UZJ26439.1"/>
    <property type="molecule type" value="Genomic_DNA"/>
</dbReference>
<feature type="domain" description="UspA" evidence="2">
    <location>
        <begin position="9"/>
        <end position="145"/>
    </location>
</feature>
<accession>A0ABY6P444</accession>
<dbReference type="RefSeq" id="WP_265384543.1">
    <property type="nucleotide sequence ID" value="NZ_CP110615.1"/>
</dbReference>
<dbReference type="PANTHER" id="PTHR31964">
    <property type="entry name" value="ADENINE NUCLEOTIDE ALPHA HYDROLASES-LIKE SUPERFAMILY PROTEIN"/>
    <property type="match status" value="1"/>
</dbReference>
<evidence type="ECO:0000256" key="1">
    <source>
        <dbReference type="ARBA" id="ARBA00008791"/>
    </source>
</evidence>
<proteinExistence type="inferred from homology"/>
<evidence type="ECO:0000313" key="3">
    <source>
        <dbReference type="EMBL" id="UZJ26439.1"/>
    </source>
</evidence>